<dbReference type="AlphaFoldDB" id="A0A1I4RM94"/>
<keyword evidence="1" id="KW-0812">Transmembrane</keyword>
<sequence length="215" mass="24320">MLQFIGLGVILSLPLLLLLVLFVRLVWRRQWIAGWLYGNVLVLFAVVLVIGGAAAWELQSFRSLAVSEPVLKVKVSQLQPALYRLTLDQAGKRRIFDVSGDLWELDVQVLRWKGLSAAIGLEDGYRLHQLRGRHLGLEEQQRTIAHNTHPLHGSPSWRDLWFWLERCDRPVLVESDAFTLAYMPLADEAEFAVRIGVTGLIPEPLNAAAMRALRP</sequence>
<reference evidence="3" key="1">
    <citation type="submission" date="2016-10" db="EMBL/GenBank/DDBJ databases">
        <authorList>
            <person name="Varghese N."/>
            <person name="Submissions S."/>
        </authorList>
    </citation>
    <scope>NUCLEOTIDE SEQUENCE [LARGE SCALE GENOMIC DNA]</scope>
    <source>
        <strain evidence="3">DSM 24213</strain>
    </source>
</reference>
<dbReference type="STRING" id="1720063.SAMN05216217_10775"/>
<protein>
    <recommendedName>
        <fullName evidence="4">Cation/multidrug efflux pump</fullName>
    </recommendedName>
</protein>
<keyword evidence="3" id="KW-1185">Reference proteome</keyword>
<evidence type="ECO:0008006" key="4">
    <source>
        <dbReference type="Google" id="ProtNLM"/>
    </source>
</evidence>
<feature type="transmembrane region" description="Helical" evidence="1">
    <location>
        <begin position="6"/>
        <end position="27"/>
    </location>
</feature>
<evidence type="ECO:0000313" key="3">
    <source>
        <dbReference type="Proteomes" id="UP000243629"/>
    </source>
</evidence>
<organism evidence="2 3">
    <name type="scientific">Halopseudomonas yangmingensis</name>
    <dbReference type="NCBI Taxonomy" id="1720063"/>
    <lineage>
        <taxon>Bacteria</taxon>
        <taxon>Pseudomonadati</taxon>
        <taxon>Pseudomonadota</taxon>
        <taxon>Gammaproteobacteria</taxon>
        <taxon>Pseudomonadales</taxon>
        <taxon>Pseudomonadaceae</taxon>
        <taxon>Halopseudomonas</taxon>
    </lineage>
</organism>
<dbReference type="EMBL" id="FOUI01000007">
    <property type="protein sequence ID" value="SFM53361.1"/>
    <property type="molecule type" value="Genomic_DNA"/>
</dbReference>
<dbReference type="Proteomes" id="UP000243629">
    <property type="component" value="Unassembled WGS sequence"/>
</dbReference>
<proteinExistence type="predicted"/>
<name>A0A1I4RM94_9GAMM</name>
<feature type="transmembrane region" description="Helical" evidence="1">
    <location>
        <begin position="34"/>
        <end position="56"/>
    </location>
</feature>
<keyword evidence="1" id="KW-1133">Transmembrane helix</keyword>
<evidence type="ECO:0000256" key="1">
    <source>
        <dbReference type="SAM" id="Phobius"/>
    </source>
</evidence>
<accession>A0A1I4RM94</accession>
<gene>
    <name evidence="2" type="ORF">SAMN05216217_10775</name>
</gene>
<keyword evidence="1" id="KW-0472">Membrane</keyword>
<evidence type="ECO:0000313" key="2">
    <source>
        <dbReference type="EMBL" id="SFM53361.1"/>
    </source>
</evidence>